<dbReference type="InterPro" id="IPR005135">
    <property type="entry name" value="Endo/exonuclease/phosphatase"/>
</dbReference>
<dbReference type="EMBL" id="CAWUOM010000005">
    <property type="protein sequence ID" value="CAK7263566.1"/>
    <property type="molecule type" value="Genomic_DNA"/>
</dbReference>
<name>A0ABP0D9I0_9PEZI</name>
<dbReference type="SUPFAM" id="SSF56219">
    <property type="entry name" value="DNase I-like"/>
    <property type="match status" value="1"/>
</dbReference>
<protein>
    <recommendedName>
        <fullName evidence="1">Endonuclease/exonuclease/phosphatase domain-containing protein</fullName>
    </recommendedName>
</protein>
<accession>A0ABP0D9I0</accession>
<proteinExistence type="predicted"/>
<dbReference type="Gene3D" id="3.60.10.10">
    <property type="entry name" value="Endonuclease/exonuclease/phosphatase"/>
    <property type="match status" value="1"/>
</dbReference>
<dbReference type="InterPro" id="IPR050410">
    <property type="entry name" value="CCR4/nocturin_mRNA_transcr"/>
</dbReference>
<comment type="caution">
    <text evidence="2">The sequence shown here is derived from an EMBL/GenBank/DDBJ whole genome shotgun (WGS) entry which is preliminary data.</text>
</comment>
<organism evidence="2 3">
    <name type="scientific">Sporothrix epigloea</name>
    <dbReference type="NCBI Taxonomy" id="1892477"/>
    <lineage>
        <taxon>Eukaryota</taxon>
        <taxon>Fungi</taxon>
        <taxon>Dikarya</taxon>
        <taxon>Ascomycota</taxon>
        <taxon>Pezizomycotina</taxon>
        <taxon>Sordariomycetes</taxon>
        <taxon>Sordariomycetidae</taxon>
        <taxon>Ophiostomatales</taxon>
        <taxon>Ophiostomataceae</taxon>
        <taxon>Sporothrix</taxon>
    </lineage>
</organism>
<keyword evidence="3" id="KW-1185">Reference proteome</keyword>
<feature type="domain" description="Endonuclease/exonuclease/phosphatase" evidence="1">
    <location>
        <begin position="31"/>
        <end position="327"/>
    </location>
</feature>
<evidence type="ECO:0000259" key="1">
    <source>
        <dbReference type="Pfam" id="PF03372"/>
    </source>
</evidence>
<dbReference type="Pfam" id="PF03372">
    <property type="entry name" value="Exo_endo_phos"/>
    <property type="match status" value="1"/>
</dbReference>
<evidence type="ECO:0000313" key="2">
    <source>
        <dbReference type="EMBL" id="CAK7263566.1"/>
    </source>
</evidence>
<dbReference type="Proteomes" id="UP001642501">
    <property type="component" value="Unassembled WGS sequence"/>
</dbReference>
<reference evidence="2 3" key="1">
    <citation type="submission" date="2024-01" db="EMBL/GenBank/DDBJ databases">
        <authorList>
            <person name="Allen C."/>
            <person name="Tagirdzhanova G."/>
        </authorList>
    </citation>
    <scope>NUCLEOTIDE SEQUENCE [LARGE SCALE GENOMIC DNA]</scope>
    <source>
        <strain evidence="2 3">CBS 573.63</strain>
    </source>
</reference>
<dbReference type="CDD" id="cd09083">
    <property type="entry name" value="EEP-1"/>
    <property type="match status" value="1"/>
</dbReference>
<sequence length="356" mass="40223">MTNTGKTAPLKSAYPEIVHPNATPALQVRLLTYNVRFANPRPGKGEELWEVRCPKLCNQIRFATSGLAAVFVCLQEVLHQQLLDIMDALTNNGEGEHWSYIGCGRDDGKEAGEYCPIIYRTNTWTCERSGTFWLSDQPEVPSVGWDAALERIVTMGQFKHHVTGIRVIMMNTHFDHQGLVARVESARLIVAIAKQWRESLAETNTDDDRLHEPGTLDDPYVPTFLAGDFNSEEHEDAYKAITSPEAMIDLETLLPESKRYGHLKNTYTSFGEPGEHAKRIDFLFVDDFSLHQHRIRATPDATKGKVEVRTFAVLSNTFDEGFVYSDHRPVVSDIMITVQRRILKGETGEGLDAWQF</sequence>
<evidence type="ECO:0000313" key="3">
    <source>
        <dbReference type="Proteomes" id="UP001642501"/>
    </source>
</evidence>
<dbReference type="PANTHER" id="PTHR12121">
    <property type="entry name" value="CARBON CATABOLITE REPRESSOR PROTEIN 4"/>
    <property type="match status" value="1"/>
</dbReference>
<dbReference type="InterPro" id="IPR036691">
    <property type="entry name" value="Endo/exonu/phosph_ase_sf"/>
</dbReference>
<gene>
    <name evidence="2" type="ORF">SEPCBS57363_000624</name>
</gene>
<dbReference type="PANTHER" id="PTHR12121:SF36">
    <property type="entry name" value="ENDONUCLEASE_EXONUCLEASE_PHOSPHATASE DOMAIN-CONTAINING PROTEIN"/>
    <property type="match status" value="1"/>
</dbReference>